<dbReference type="GO" id="GO:0005886">
    <property type="term" value="C:plasma membrane"/>
    <property type="evidence" value="ECO:0007669"/>
    <property type="project" value="InterPro"/>
</dbReference>
<proteinExistence type="predicted"/>
<evidence type="ECO:0000256" key="5">
    <source>
        <dbReference type="ARBA" id="ARBA00023201"/>
    </source>
</evidence>
<organism evidence="7 8">
    <name type="scientific">Collybiopsis confluens</name>
    <dbReference type="NCBI Taxonomy" id="2823264"/>
    <lineage>
        <taxon>Eukaryota</taxon>
        <taxon>Fungi</taxon>
        <taxon>Dikarya</taxon>
        <taxon>Basidiomycota</taxon>
        <taxon>Agaricomycotina</taxon>
        <taxon>Agaricomycetes</taxon>
        <taxon>Agaricomycetidae</taxon>
        <taxon>Agaricales</taxon>
        <taxon>Marasmiineae</taxon>
        <taxon>Omphalotaceae</taxon>
        <taxon>Collybiopsis</taxon>
    </lineage>
</organism>
<dbReference type="GO" id="GO:0030007">
    <property type="term" value="P:intracellular potassium ion homeostasis"/>
    <property type="evidence" value="ECO:0007669"/>
    <property type="project" value="TreeGrafter"/>
</dbReference>
<dbReference type="GO" id="GO:0036376">
    <property type="term" value="P:sodium ion export across plasma membrane"/>
    <property type="evidence" value="ECO:0007669"/>
    <property type="project" value="InterPro"/>
</dbReference>
<name>A0A8H5MD10_9AGAR</name>
<dbReference type="EMBL" id="JAACJN010000022">
    <property type="protein sequence ID" value="KAF5389483.1"/>
    <property type="molecule type" value="Genomic_DNA"/>
</dbReference>
<evidence type="ECO:0000256" key="2">
    <source>
        <dbReference type="ARBA" id="ARBA00022449"/>
    </source>
</evidence>
<comment type="caution">
    <text evidence="7">The sequence shown here is derived from an EMBL/GenBank/DDBJ whole genome shotgun (WGS) entry which is preliminary data.</text>
</comment>
<keyword evidence="1" id="KW-0813">Transport</keyword>
<evidence type="ECO:0000313" key="8">
    <source>
        <dbReference type="Proteomes" id="UP000518752"/>
    </source>
</evidence>
<dbReference type="OrthoDB" id="3358973at2759"/>
<feature type="transmembrane region" description="Helical" evidence="6">
    <location>
        <begin position="39"/>
        <end position="62"/>
    </location>
</feature>
<dbReference type="AlphaFoldDB" id="A0A8H5MD10"/>
<keyword evidence="6" id="KW-0472">Membrane</keyword>
<keyword evidence="6" id="KW-1133">Transmembrane helix</keyword>
<accession>A0A8H5MD10</accession>
<keyword evidence="4" id="KW-0406">Ion transport</keyword>
<dbReference type="GO" id="GO:0015385">
    <property type="term" value="F:sodium:proton antiporter activity"/>
    <property type="evidence" value="ECO:0007669"/>
    <property type="project" value="InterPro"/>
</dbReference>
<dbReference type="PANTHER" id="PTHR31382:SF4">
    <property type="entry name" value="NA(+)_H(+) ANTIPORTER"/>
    <property type="match status" value="1"/>
</dbReference>
<keyword evidence="3" id="KW-0915">Sodium</keyword>
<dbReference type="InterPro" id="IPR004712">
    <property type="entry name" value="Na+/H+_antiporter_fungi"/>
</dbReference>
<reference evidence="7 8" key="1">
    <citation type="journal article" date="2020" name="ISME J.">
        <title>Uncovering the hidden diversity of litter-decomposition mechanisms in mushroom-forming fungi.</title>
        <authorList>
            <person name="Floudas D."/>
            <person name="Bentzer J."/>
            <person name="Ahren D."/>
            <person name="Johansson T."/>
            <person name="Persson P."/>
            <person name="Tunlid A."/>
        </authorList>
    </citation>
    <scope>NUCLEOTIDE SEQUENCE [LARGE SCALE GENOMIC DNA]</scope>
    <source>
        <strain evidence="7 8">CBS 406.79</strain>
    </source>
</reference>
<protein>
    <submittedName>
        <fullName evidence="7">Uncharacterized protein</fullName>
    </submittedName>
</protein>
<sequence>MLHRLQMGVGAVFISTLALTELPTPHNPPQNQEELLALYIQPVVAFVVLGSIIIHGLSIPFFSFGRRIHTRTLSLTATLTGQTNIPDWLSWTRSRSPVEPSASTIIGVERNLEAGENVVVTSARPSPRPGIAPLPLLRQQTEREFYAQALQANTSNE</sequence>
<evidence type="ECO:0000256" key="4">
    <source>
        <dbReference type="ARBA" id="ARBA00023065"/>
    </source>
</evidence>
<dbReference type="GO" id="GO:0042391">
    <property type="term" value="P:regulation of membrane potential"/>
    <property type="evidence" value="ECO:0007669"/>
    <property type="project" value="InterPro"/>
</dbReference>
<keyword evidence="2" id="KW-0050">Antiport</keyword>
<evidence type="ECO:0000256" key="1">
    <source>
        <dbReference type="ARBA" id="ARBA00022448"/>
    </source>
</evidence>
<dbReference type="PANTHER" id="PTHR31382">
    <property type="entry name" value="NA(+)/H(+) ANTIPORTER"/>
    <property type="match status" value="1"/>
</dbReference>
<dbReference type="GO" id="GO:0120029">
    <property type="term" value="P:proton export across plasma membrane"/>
    <property type="evidence" value="ECO:0007669"/>
    <property type="project" value="InterPro"/>
</dbReference>
<evidence type="ECO:0000256" key="6">
    <source>
        <dbReference type="SAM" id="Phobius"/>
    </source>
</evidence>
<evidence type="ECO:0000256" key="3">
    <source>
        <dbReference type="ARBA" id="ARBA00023053"/>
    </source>
</evidence>
<keyword evidence="5" id="KW-0739">Sodium transport</keyword>
<keyword evidence="8" id="KW-1185">Reference proteome</keyword>
<gene>
    <name evidence="7" type="ORF">D9757_004300</name>
</gene>
<evidence type="ECO:0000313" key="7">
    <source>
        <dbReference type="EMBL" id="KAF5389483.1"/>
    </source>
</evidence>
<dbReference type="Proteomes" id="UP000518752">
    <property type="component" value="Unassembled WGS sequence"/>
</dbReference>
<keyword evidence="6" id="KW-0812">Transmembrane</keyword>